<dbReference type="PANTHER" id="PTHR10177">
    <property type="entry name" value="CYCLINS"/>
    <property type="match status" value="1"/>
</dbReference>
<keyword evidence="9" id="KW-1185">Reference proteome</keyword>
<protein>
    <submittedName>
        <fullName evidence="8">Cyclin-a2-4</fullName>
    </submittedName>
</protein>
<accession>A0A9Q0LHX5</accession>
<feature type="domain" description="Cyclin C-terminal" evidence="7">
    <location>
        <begin position="278"/>
        <end position="395"/>
    </location>
</feature>
<dbReference type="InterPro" id="IPR004367">
    <property type="entry name" value="Cyclin_C-dom"/>
</dbReference>
<keyword evidence="2 4" id="KW-0195">Cyclin</keyword>
<keyword evidence="3" id="KW-0131">Cell cycle</keyword>
<keyword evidence="1" id="KW-0132">Cell division</keyword>
<dbReference type="EMBL" id="JAPDFW010000085">
    <property type="protein sequence ID" value="KAJ5071768.1"/>
    <property type="molecule type" value="Genomic_DNA"/>
</dbReference>
<dbReference type="SUPFAM" id="SSF47954">
    <property type="entry name" value="Cyclin-like"/>
    <property type="match status" value="2"/>
</dbReference>
<evidence type="ECO:0000256" key="4">
    <source>
        <dbReference type="RuleBase" id="RU000383"/>
    </source>
</evidence>
<dbReference type="InterPro" id="IPR046965">
    <property type="entry name" value="Cyclin_A/B-like"/>
</dbReference>
<comment type="caution">
    <text evidence="8">The sequence shown here is derived from an EMBL/GenBank/DDBJ whole genome shotgun (WGS) entry which is preliminary data.</text>
</comment>
<dbReference type="Proteomes" id="UP001149090">
    <property type="component" value="Unassembled WGS sequence"/>
</dbReference>
<dbReference type="AlphaFoldDB" id="A0A9Q0LHX5"/>
<sequence length="410" mass="48825">MNLLFRKTSLKFLFQNFNGKKNKTKKQIENSKKPIENSKKMLEKIKQEKKNKHKIKKTVQNKKETKENLNVSNIEENKENNGKKKEQKPKHKRQIKKTKFRLFKTKRNEEEKQKEEQQKVEQKEEKEQIRDIDKQYSDNPLMVTEYVQNIFENMQKEENSLQGSKDYFEKIQTQINPLMRKILINWISEICNEYNLHSETLYLAVNYIDRFLSKNNITKRKLQLIGITCLFIASKYEEIYPPDLDEFVDLCAGTYSREEVLDCEIKLCNSLEFKLTALTAKHFLRRFIIASEYDFKLVLLANYLCELQLLEYTFIQFSPSIIAASCVALSNLITKKTNVFDSTLEFYSNHKLIELKSCMFELLKLFRQASSQKFNFPFKKYSKEEMHQVSQIELDPNLDVFFSEIGMNKN</sequence>
<gene>
    <name evidence="8" type="ORF">M0811_09928</name>
</gene>
<dbReference type="OrthoDB" id="5590282at2759"/>
<reference evidence="8" key="1">
    <citation type="submission" date="2022-10" db="EMBL/GenBank/DDBJ databases">
        <title>Novel sulphate-reducing endosymbionts in the free-living metamonad Anaeramoeba.</title>
        <authorList>
            <person name="Jerlstrom-Hultqvist J."/>
            <person name="Cepicka I."/>
            <person name="Gallot-Lavallee L."/>
            <person name="Salas-Leiva D."/>
            <person name="Curtis B.A."/>
            <person name="Zahonova K."/>
            <person name="Pipaliya S."/>
            <person name="Dacks J."/>
            <person name="Roger A.J."/>
        </authorList>
    </citation>
    <scope>NUCLEOTIDE SEQUENCE</scope>
    <source>
        <strain evidence="8">BMAN</strain>
    </source>
</reference>
<comment type="similarity">
    <text evidence="4">Belongs to the cyclin family.</text>
</comment>
<dbReference type="SMART" id="SM01332">
    <property type="entry name" value="Cyclin_C"/>
    <property type="match status" value="1"/>
</dbReference>
<feature type="compositionally biased region" description="Basic and acidic residues" evidence="5">
    <location>
        <begin position="106"/>
        <end position="129"/>
    </location>
</feature>
<dbReference type="FunFam" id="1.10.472.10:FF:000001">
    <property type="entry name" value="G2/mitotic-specific cyclin"/>
    <property type="match status" value="1"/>
</dbReference>
<dbReference type="InterPro" id="IPR039361">
    <property type="entry name" value="Cyclin"/>
</dbReference>
<dbReference type="PIRSF" id="PIRSF001771">
    <property type="entry name" value="Cyclin_A_B_D_E"/>
    <property type="match status" value="1"/>
</dbReference>
<feature type="region of interest" description="Disordered" evidence="5">
    <location>
        <begin position="23"/>
        <end position="129"/>
    </location>
</feature>
<feature type="compositionally biased region" description="Basic residues" evidence="5">
    <location>
        <begin position="49"/>
        <end position="60"/>
    </location>
</feature>
<evidence type="ECO:0000256" key="3">
    <source>
        <dbReference type="ARBA" id="ARBA00023306"/>
    </source>
</evidence>
<evidence type="ECO:0000259" key="6">
    <source>
        <dbReference type="SMART" id="SM00385"/>
    </source>
</evidence>
<dbReference type="OMA" id="DYKFIGM"/>
<proteinExistence type="inferred from homology"/>
<dbReference type="GO" id="GO:0044772">
    <property type="term" value="P:mitotic cell cycle phase transition"/>
    <property type="evidence" value="ECO:0007669"/>
    <property type="project" value="InterPro"/>
</dbReference>
<dbReference type="Pfam" id="PF02984">
    <property type="entry name" value="Cyclin_C"/>
    <property type="match status" value="1"/>
</dbReference>
<dbReference type="GO" id="GO:0016538">
    <property type="term" value="F:cyclin-dependent protein serine/threonine kinase regulator activity"/>
    <property type="evidence" value="ECO:0007669"/>
    <property type="project" value="InterPro"/>
</dbReference>
<feature type="domain" description="Cyclin-like" evidence="6">
    <location>
        <begin position="282"/>
        <end position="364"/>
    </location>
</feature>
<evidence type="ECO:0000313" key="9">
    <source>
        <dbReference type="Proteomes" id="UP001149090"/>
    </source>
</evidence>
<feature type="compositionally biased region" description="Basic residues" evidence="5">
    <location>
        <begin position="85"/>
        <end position="105"/>
    </location>
</feature>
<dbReference type="InterPro" id="IPR036915">
    <property type="entry name" value="Cyclin-like_sf"/>
</dbReference>
<name>A0A9Q0LHX5_ANAIG</name>
<evidence type="ECO:0000256" key="2">
    <source>
        <dbReference type="ARBA" id="ARBA00023127"/>
    </source>
</evidence>
<evidence type="ECO:0000256" key="5">
    <source>
        <dbReference type="SAM" id="MobiDB-lite"/>
    </source>
</evidence>
<dbReference type="InterPro" id="IPR013763">
    <property type="entry name" value="Cyclin-like_dom"/>
</dbReference>
<organism evidence="8 9">
    <name type="scientific">Anaeramoeba ignava</name>
    <name type="common">Anaerobic marine amoeba</name>
    <dbReference type="NCBI Taxonomy" id="1746090"/>
    <lineage>
        <taxon>Eukaryota</taxon>
        <taxon>Metamonada</taxon>
        <taxon>Anaeramoebidae</taxon>
        <taxon>Anaeramoeba</taxon>
    </lineage>
</organism>
<evidence type="ECO:0000259" key="7">
    <source>
        <dbReference type="SMART" id="SM01332"/>
    </source>
</evidence>
<dbReference type="InterPro" id="IPR048258">
    <property type="entry name" value="Cyclins_cyclin-box"/>
</dbReference>
<evidence type="ECO:0000256" key="1">
    <source>
        <dbReference type="ARBA" id="ARBA00022618"/>
    </source>
</evidence>
<feature type="domain" description="Cyclin-like" evidence="6">
    <location>
        <begin position="185"/>
        <end position="269"/>
    </location>
</feature>
<dbReference type="InterPro" id="IPR006671">
    <property type="entry name" value="Cyclin_N"/>
</dbReference>
<feature type="compositionally biased region" description="Basic and acidic residues" evidence="5">
    <location>
        <begin position="75"/>
        <end position="84"/>
    </location>
</feature>
<dbReference type="Pfam" id="PF00134">
    <property type="entry name" value="Cyclin_N"/>
    <property type="match status" value="1"/>
</dbReference>
<feature type="compositionally biased region" description="Basic and acidic residues" evidence="5">
    <location>
        <begin position="26"/>
        <end position="48"/>
    </location>
</feature>
<dbReference type="Gene3D" id="1.10.472.10">
    <property type="entry name" value="Cyclin-like"/>
    <property type="match status" value="2"/>
</dbReference>
<dbReference type="GO" id="GO:0051301">
    <property type="term" value="P:cell division"/>
    <property type="evidence" value="ECO:0007669"/>
    <property type="project" value="UniProtKB-KW"/>
</dbReference>
<dbReference type="PROSITE" id="PS00292">
    <property type="entry name" value="CYCLINS"/>
    <property type="match status" value="1"/>
</dbReference>
<evidence type="ECO:0000313" key="8">
    <source>
        <dbReference type="EMBL" id="KAJ5071768.1"/>
    </source>
</evidence>
<dbReference type="SMART" id="SM00385">
    <property type="entry name" value="CYCLIN"/>
    <property type="match status" value="2"/>
</dbReference>